<evidence type="ECO:0000256" key="1">
    <source>
        <dbReference type="ARBA" id="ARBA00022603"/>
    </source>
</evidence>
<accession>A0AAW9HL53</accession>
<evidence type="ECO:0000313" key="9">
    <source>
        <dbReference type="Proteomes" id="UP001288320"/>
    </source>
</evidence>
<comment type="caution">
    <text evidence="6">The sequence shown here is derived from an EMBL/GenBank/DDBJ whole genome shotgun (WGS) entry which is preliminary data.</text>
</comment>
<dbReference type="SUPFAM" id="SSF50249">
    <property type="entry name" value="Nucleic acid-binding proteins"/>
    <property type="match status" value="1"/>
</dbReference>
<organism evidence="6 9">
    <name type="scientific">Actinotignum timonense</name>
    <dbReference type="NCBI Taxonomy" id="1870995"/>
    <lineage>
        <taxon>Bacteria</taxon>
        <taxon>Bacillati</taxon>
        <taxon>Actinomycetota</taxon>
        <taxon>Actinomycetes</taxon>
        <taxon>Actinomycetales</taxon>
        <taxon>Actinomycetaceae</taxon>
        <taxon>Actinotignum</taxon>
    </lineage>
</organism>
<reference evidence="6 8" key="1">
    <citation type="submission" date="2023-10" db="EMBL/GenBank/DDBJ databases">
        <title>Whole Genome based description of the genera Actinobaculum and Actinotignum reveals a complex phylogenetic relationship within the species included in the genus Actinotignum.</title>
        <authorList>
            <person name="Jensen C.S."/>
            <person name="Dargis R."/>
            <person name="Kemp M."/>
            <person name="Christensen J.J."/>
        </authorList>
    </citation>
    <scope>NUCLEOTIDE SEQUENCE</scope>
    <source>
        <strain evidence="7 8">SLA_B089</strain>
        <strain evidence="6">SLA_B245</strain>
    </source>
</reference>
<protein>
    <submittedName>
        <fullName evidence="6">TRAM domain-containing protein</fullName>
    </submittedName>
</protein>
<evidence type="ECO:0000313" key="7">
    <source>
        <dbReference type="EMBL" id="MDY5146557.1"/>
    </source>
</evidence>
<dbReference type="InterPro" id="IPR010280">
    <property type="entry name" value="U5_MeTrfase_fam"/>
</dbReference>
<dbReference type="Proteomes" id="UP001288320">
    <property type="component" value="Unassembled WGS sequence"/>
</dbReference>
<dbReference type="Pfam" id="PF01938">
    <property type="entry name" value="TRAM"/>
    <property type="match status" value="1"/>
</dbReference>
<keyword evidence="3 4" id="KW-0949">S-adenosyl-L-methionine</keyword>
<dbReference type="EMBL" id="JAWNFV010000005">
    <property type="protein sequence ID" value="MDY5140364.1"/>
    <property type="molecule type" value="Genomic_DNA"/>
</dbReference>
<feature type="active site" description="Nucleophile" evidence="4">
    <location>
        <position position="381"/>
    </location>
</feature>
<dbReference type="GO" id="GO:0070475">
    <property type="term" value="P:rRNA base methylation"/>
    <property type="evidence" value="ECO:0007669"/>
    <property type="project" value="TreeGrafter"/>
</dbReference>
<keyword evidence="2 4" id="KW-0808">Transferase</keyword>
<evidence type="ECO:0000256" key="4">
    <source>
        <dbReference type="PROSITE-ProRule" id="PRU01024"/>
    </source>
</evidence>
<dbReference type="PANTHER" id="PTHR11061:SF30">
    <property type="entry name" value="TRNA (URACIL(54)-C(5))-METHYLTRANSFERASE"/>
    <property type="match status" value="1"/>
</dbReference>
<dbReference type="RefSeq" id="WP_087070691.1">
    <property type="nucleotide sequence ID" value="NZ_CAUPFC010000007.1"/>
</dbReference>
<evidence type="ECO:0000256" key="3">
    <source>
        <dbReference type="ARBA" id="ARBA00022691"/>
    </source>
</evidence>
<dbReference type="GeneID" id="92814322"/>
<dbReference type="PROSITE" id="PS50926">
    <property type="entry name" value="TRAM"/>
    <property type="match status" value="1"/>
</dbReference>
<feature type="binding site" evidence="4">
    <location>
        <position position="261"/>
    </location>
    <ligand>
        <name>S-adenosyl-L-methionine</name>
        <dbReference type="ChEBI" id="CHEBI:59789"/>
    </ligand>
</feature>
<gene>
    <name evidence="6" type="ORF">R6G74_03400</name>
    <name evidence="7" type="ORF">R6P33_05930</name>
</gene>
<evidence type="ECO:0000256" key="2">
    <source>
        <dbReference type="ARBA" id="ARBA00022679"/>
    </source>
</evidence>
<dbReference type="Gene3D" id="3.40.50.150">
    <property type="entry name" value="Vaccinia Virus protein VP39"/>
    <property type="match status" value="1"/>
</dbReference>
<dbReference type="InterPro" id="IPR002792">
    <property type="entry name" value="TRAM_dom"/>
</dbReference>
<dbReference type="InterPro" id="IPR029063">
    <property type="entry name" value="SAM-dependent_MTases_sf"/>
</dbReference>
<dbReference type="Pfam" id="PF05958">
    <property type="entry name" value="tRNA_U5-meth_tr"/>
    <property type="match status" value="1"/>
</dbReference>
<keyword evidence="1 4" id="KW-0489">Methyltransferase</keyword>
<dbReference type="Gene3D" id="2.40.50.140">
    <property type="entry name" value="Nucleic acid-binding proteins"/>
    <property type="match status" value="1"/>
</dbReference>
<dbReference type="PROSITE" id="PS51687">
    <property type="entry name" value="SAM_MT_RNA_M5U"/>
    <property type="match status" value="1"/>
</dbReference>
<name>A0AAW9HL53_9ACTO</name>
<dbReference type="PANTHER" id="PTHR11061">
    <property type="entry name" value="RNA M5U METHYLTRANSFERASE"/>
    <property type="match status" value="1"/>
</dbReference>
<feature type="binding site" evidence="4">
    <location>
        <position position="314"/>
    </location>
    <ligand>
        <name>S-adenosyl-L-methionine</name>
        <dbReference type="ChEBI" id="CHEBI:59789"/>
    </ligand>
</feature>
<proteinExistence type="inferred from homology"/>
<evidence type="ECO:0000313" key="8">
    <source>
        <dbReference type="Proteomes" id="UP001284901"/>
    </source>
</evidence>
<feature type="binding site" evidence="4">
    <location>
        <position position="354"/>
    </location>
    <ligand>
        <name>S-adenosyl-L-methionine</name>
        <dbReference type="ChEBI" id="CHEBI:59789"/>
    </ligand>
</feature>
<dbReference type="EMBL" id="JAWNFY010000014">
    <property type="protein sequence ID" value="MDY5146557.1"/>
    <property type="molecule type" value="Genomic_DNA"/>
</dbReference>
<comment type="similarity">
    <text evidence="4">Belongs to the class I-like SAM-binding methyltransferase superfamily. RNA M5U methyltransferase family.</text>
</comment>
<evidence type="ECO:0000313" key="6">
    <source>
        <dbReference type="EMBL" id="MDY5140364.1"/>
    </source>
</evidence>
<sequence length="422" mass="45020">MTTPAAQAHHSTVDITLEDIGHGGIAIGRAEGKAILARFGLPGEHVRVALTEERARFARGDVIEVLGEPSPYRQAHPWPEAGPGGVGGADLGHVIFDYQHEWKTQVLAATLRRIGGQALSDHLAEQGIIPEVTALESDRASGGWASRTRIDVTVSTGRFGMFREGSREGLPITSMPLAVQEIEELGLWDGSYLTRLARSIGPLREGQRVRILAPSASPVAVSIGGRTFDATGAECSPFAREEVSVGENSYRYRVRASGFWQVHREAPATLIDLVTRAAEVEPGDHILELYAGAGLLTVPLARATGPTGRVESLEGARTAVEDARANLRGYPWARARTAAISVRNISDADILLADPPRSGLGIAAARAAAASRARRIVLVSCDPAALARDVAAMVESGRSVESMRAVDLFPNTHHFEVVTALR</sequence>
<dbReference type="AlphaFoldDB" id="A0AAW9HL53"/>
<dbReference type="InterPro" id="IPR012340">
    <property type="entry name" value="NA-bd_OB-fold"/>
</dbReference>
<dbReference type="GO" id="GO:0070041">
    <property type="term" value="F:rRNA (uridine-C5-)-methyltransferase activity"/>
    <property type="evidence" value="ECO:0007669"/>
    <property type="project" value="TreeGrafter"/>
</dbReference>
<feature type="binding site" evidence="4">
    <location>
        <position position="290"/>
    </location>
    <ligand>
        <name>S-adenosyl-L-methionine</name>
        <dbReference type="ChEBI" id="CHEBI:59789"/>
    </ligand>
</feature>
<feature type="domain" description="TRAM" evidence="5">
    <location>
        <begin position="4"/>
        <end position="64"/>
    </location>
</feature>
<keyword evidence="8" id="KW-1185">Reference proteome</keyword>
<dbReference type="Proteomes" id="UP001284901">
    <property type="component" value="Unassembled WGS sequence"/>
</dbReference>
<evidence type="ECO:0000259" key="5">
    <source>
        <dbReference type="PROSITE" id="PS50926"/>
    </source>
</evidence>
<dbReference type="SUPFAM" id="SSF53335">
    <property type="entry name" value="S-adenosyl-L-methionine-dependent methyltransferases"/>
    <property type="match status" value="1"/>
</dbReference>